<sequence length="860" mass="96313">MPADTPMMRQYKRIKQSHTDSILFFRLGDFYEMFLSDAKEASSILNLTLTKRHNIPMCGIPYHAAHSYIARLLKAGKKIAICEQTKMPEGGKGIAEREVVEIITPGTVVDEDFLDKDRNNYLFAAGICRDSLSIAYTDLSTGEFFASAFDASKAADILKRELRRLSPGELLIQQSLLEENDEVARILDERTELLVNRYPDWAFDIENSSMLLKKQFNLMTLKGFGINDYDPAVFSCGIILEYIADTSKSLLPHIRRLRIIRDEDFLLLDESSLKNLEITGNLQDGGKRYSLLEVIDQTRTAMGSRRLKNWLLHPLLKKSEIITRQTRVEFLYHNQILLSGINEKLSSILDIERLSSRIGMDKAHAKNLLAVRNSLRSAFELNELLVEWESNDGPGTLSNEVATGAAEILKLLDDSIDEDPSTLLTEGRMIKSGYSMELDELKNLKQHSKEILTAYLEQEKEESGITSLKIRYNRIIGYFIEVTKTNLDLVPEHFIRRQSLVAAERFTTDRLIELETNLNSASDKAVELEKQLFLEVRDQIKIRIEILLSLAAYISEIDCLASLASAATKYGWVKPTISDGSECRIINGRHPVVEANIPSGEFIPNNLSLNDAETSFALITGPNMAGKSTYLRQNALIILMAQAGSFIPADSAVIGIVDRIFCRVGASDNLARGESTFMVEMNETANILNSASSRSLVIMDEVGRGTGTNDGLSIAWAVSEYLLNQIKAKTLFATHYHELTTLEHKRLKNLSLDVRENHGEIVFLKRIKDGPADASYGIHVASLAGLPEEVIARAEEIQSSLEEREQKAGSRTPDSGESKTVELFAAEEMLKSEVMGIDLNNCTPLQALNTIAAWKEKYKN</sequence>
<dbReference type="FunFam" id="3.40.50.300:FF:000870">
    <property type="entry name" value="MutS protein homolog 4"/>
    <property type="match status" value="1"/>
</dbReference>
<evidence type="ECO:0000259" key="12">
    <source>
        <dbReference type="PROSITE" id="PS00486"/>
    </source>
</evidence>
<dbReference type="GO" id="GO:0030983">
    <property type="term" value="F:mismatched DNA binding"/>
    <property type="evidence" value="ECO:0007669"/>
    <property type="project" value="InterPro"/>
</dbReference>
<dbReference type="Pfam" id="PF05192">
    <property type="entry name" value="MutS_III"/>
    <property type="match status" value="1"/>
</dbReference>
<dbReference type="Gene3D" id="3.40.50.300">
    <property type="entry name" value="P-loop containing nucleotide triphosphate hydrolases"/>
    <property type="match status" value="1"/>
</dbReference>
<evidence type="ECO:0000313" key="13">
    <source>
        <dbReference type="EMBL" id="MDC7225901.1"/>
    </source>
</evidence>
<dbReference type="PROSITE" id="PS00486">
    <property type="entry name" value="DNA_MISMATCH_REPAIR_2"/>
    <property type="match status" value="1"/>
</dbReference>
<keyword evidence="7 9" id="KW-0234">DNA repair</keyword>
<dbReference type="CDD" id="cd03284">
    <property type="entry name" value="ABC_MutS1"/>
    <property type="match status" value="1"/>
</dbReference>
<dbReference type="Gene3D" id="1.10.1420.10">
    <property type="match status" value="2"/>
</dbReference>
<comment type="caution">
    <text evidence="13">The sequence shown here is derived from an EMBL/GenBank/DDBJ whole genome shotgun (WGS) entry which is preliminary data.</text>
</comment>
<dbReference type="AlphaFoldDB" id="A0AAJ1MJL5"/>
<evidence type="ECO:0000256" key="10">
    <source>
        <dbReference type="RuleBase" id="RU003756"/>
    </source>
</evidence>
<organism evidence="13 14">
    <name type="scientific">Candidatus Thalassospirochaeta sargassi</name>
    <dbReference type="NCBI Taxonomy" id="3119039"/>
    <lineage>
        <taxon>Bacteria</taxon>
        <taxon>Pseudomonadati</taxon>
        <taxon>Spirochaetota</taxon>
        <taxon>Spirochaetia</taxon>
        <taxon>Spirochaetales</taxon>
        <taxon>Spirochaetaceae</taxon>
        <taxon>Candidatus Thalassospirochaeta</taxon>
    </lineage>
</organism>
<comment type="function">
    <text evidence="8 9">This protein is involved in the repair of mismatches in DNA. It is possible that it carries out the mismatch recognition step. This protein has a weak ATPase activity.</text>
</comment>
<evidence type="ECO:0000256" key="9">
    <source>
        <dbReference type="HAMAP-Rule" id="MF_00096"/>
    </source>
</evidence>
<dbReference type="Pfam" id="PF01624">
    <property type="entry name" value="MutS_I"/>
    <property type="match status" value="1"/>
</dbReference>
<evidence type="ECO:0000256" key="4">
    <source>
        <dbReference type="ARBA" id="ARBA00022763"/>
    </source>
</evidence>
<gene>
    <name evidence="9 13" type="primary">mutS</name>
    <name evidence="13" type="ORF">PQJ61_03955</name>
</gene>
<dbReference type="GO" id="GO:0003684">
    <property type="term" value="F:damaged DNA binding"/>
    <property type="evidence" value="ECO:0007669"/>
    <property type="project" value="UniProtKB-UniRule"/>
</dbReference>
<dbReference type="PANTHER" id="PTHR11361:SF34">
    <property type="entry name" value="DNA MISMATCH REPAIR PROTEIN MSH1, MITOCHONDRIAL"/>
    <property type="match status" value="1"/>
</dbReference>
<dbReference type="NCBIfam" id="NF003810">
    <property type="entry name" value="PRK05399.1"/>
    <property type="match status" value="1"/>
</dbReference>
<dbReference type="Proteomes" id="UP001221217">
    <property type="component" value="Unassembled WGS sequence"/>
</dbReference>
<dbReference type="FunFam" id="3.40.1170.10:FF:000001">
    <property type="entry name" value="DNA mismatch repair protein MutS"/>
    <property type="match status" value="1"/>
</dbReference>
<dbReference type="GO" id="GO:0005524">
    <property type="term" value="F:ATP binding"/>
    <property type="evidence" value="ECO:0007669"/>
    <property type="project" value="UniProtKB-UniRule"/>
</dbReference>
<accession>A0AAJ1MJL5</accession>
<protein>
    <recommendedName>
        <fullName evidence="2 9">DNA mismatch repair protein MutS</fullName>
    </recommendedName>
</protein>
<feature type="binding site" evidence="9">
    <location>
        <begin position="621"/>
        <end position="628"/>
    </location>
    <ligand>
        <name>ATP</name>
        <dbReference type="ChEBI" id="CHEBI:30616"/>
    </ligand>
</feature>
<dbReference type="Gene3D" id="3.30.420.110">
    <property type="entry name" value="MutS, connector domain"/>
    <property type="match status" value="1"/>
</dbReference>
<dbReference type="SMART" id="SM00533">
    <property type="entry name" value="MUTSd"/>
    <property type="match status" value="1"/>
</dbReference>
<comment type="similarity">
    <text evidence="1 9 10">Belongs to the DNA mismatch repair MutS family.</text>
</comment>
<dbReference type="SMART" id="SM00534">
    <property type="entry name" value="MUTSac"/>
    <property type="match status" value="1"/>
</dbReference>
<evidence type="ECO:0000256" key="5">
    <source>
        <dbReference type="ARBA" id="ARBA00022840"/>
    </source>
</evidence>
<dbReference type="GO" id="GO:0140664">
    <property type="term" value="F:ATP-dependent DNA damage sensor activity"/>
    <property type="evidence" value="ECO:0007669"/>
    <property type="project" value="InterPro"/>
</dbReference>
<dbReference type="Pfam" id="PF05188">
    <property type="entry name" value="MutS_II"/>
    <property type="match status" value="1"/>
</dbReference>
<dbReference type="Gene3D" id="3.40.1170.10">
    <property type="entry name" value="DNA repair protein MutS, domain I"/>
    <property type="match status" value="1"/>
</dbReference>
<dbReference type="NCBIfam" id="TIGR01070">
    <property type="entry name" value="mutS1"/>
    <property type="match status" value="1"/>
</dbReference>
<dbReference type="InterPro" id="IPR045076">
    <property type="entry name" value="MutS"/>
</dbReference>
<evidence type="ECO:0000256" key="6">
    <source>
        <dbReference type="ARBA" id="ARBA00023125"/>
    </source>
</evidence>
<keyword evidence="5 9" id="KW-0067">ATP-binding</keyword>
<dbReference type="InterPro" id="IPR036187">
    <property type="entry name" value="DNA_mismatch_repair_MutS_sf"/>
</dbReference>
<dbReference type="SUPFAM" id="SSF53150">
    <property type="entry name" value="DNA repair protein MutS, domain II"/>
    <property type="match status" value="1"/>
</dbReference>
<dbReference type="InterPro" id="IPR036678">
    <property type="entry name" value="MutS_con_dom_sf"/>
</dbReference>
<dbReference type="PANTHER" id="PTHR11361">
    <property type="entry name" value="DNA MISMATCH REPAIR PROTEIN MUTS FAMILY MEMBER"/>
    <property type="match status" value="1"/>
</dbReference>
<dbReference type="Pfam" id="PF00488">
    <property type="entry name" value="MutS_V"/>
    <property type="match status" value="1"/>
</dbReference>
<keyword evidence="3 9" id="KW-0547">Nucleotide-binding</keyword>
<dbReference type="PIRSF" id="PIRSF037677">
    <property type="entry name" value="DNA_mis_repair_Msh6"/>
    <property type="match status" value="1"/>
</dbReference>
<dbReference type="InterPro" id="IPR005748">
    <property type="entry name" value="DNA_mismatch_repair_MutS"/>
</dbReference>
<evidence type="ECO:0000256" key="2">
    <source>
        <dbReference type="ARBA" id="ARBA00021982"/>
    </source>
</evidence>
<proteinExistence type="inferred from homology"/>
<feature type="region of interest" description="Disordered" evidence="11">
    <location>
        <begin position="801"/>
        <end position="820"/>
    </location>
</feature>
<evidence type="ECO:0000313" key="14">
    <source>
        <dbReference type="Proteomes" id="UP001221217"/>
    </source>
</evidence>
<reference evidence="13 14" key="1">
    <citation type="submission" date="2022-12" db="EMBL/GenBank/DDBJ databases">
        <title>Metagenome assembled genome from gulf of manar.</title>
        <authorList>
            <person name="Kohli P."/>
            <person name="Pk S."/>
            <person name="Venkata Ramana C."/>
            <person name="Sasikala C."/>
        </authorList>
    </citation>
    <scope>NUCLEOTIDE SEQUENCE [LARGE SCALE GENOMIC DNA]</scope>
    <source>
        <strain evidence="13">JB008</strain>
    </source>
</reference>
<dbReference type="InterPro" id="IPR027417">
    <property type="entry name" value="P-loop_NTPase"/>
</dbReference>
<dbReference type="InterPro" id="IPR007860">
    <property type="entry name" value="DNA_mmatch_repair_MutS_con_dom"/>
</dbReference>
<dbReference type="SUPFAM" id="SSF52540">
    <property type="entry name" value="P-loop containing nucleoside triphosphate hydrolases"/>
    <property type="match status" value="1"/>
</dbReference>
<evidence type="ECO:0000256" key="7">
    <source>
        <dbReference type="ARBA" id="ARBA00023204"/>
    </source>
</evidence>
<dbReference type="InterPro" id="IPR007696">
    <property type="entry name" value="DNA_mismatch_repair_MutS_core"/>
</dbReference>
<dbReference type="EMBL" id="JAQQAL010000010">
    <property type="protein sequence ID" value="MDC7225901.1"/>
    <property type="molecule type" value="Genomic_DNA"/>
</dbReference>
<dbReference type="Pfam" id="PF05190">
    <property type="entry name" value="MutS_IV"/>
    <property type="match status" value="1"/>
</dbReference>
<keyword evidence="4 9" id="KW-0227">DNA damage</keyword>
<dbReference type="InterPro" id="IPR007861">
    <property type="entry name" value="DNA_mismatch_repair_MutS_clamp"/>
</dbReference>
<dbReference type="InterPro" id="IPR017261">
    <property type="entry name" value="DNA_mismatch_repair_MutS/MSH"/>
</dbReference>
<dbReference type="InterPro" id="IPR000432">
    <property type="entry name" value="DNA_mismatch_repair_MutS_C"/>
</dbReference>
<feature type="domain" description="DNA mismatch repair proteins mutS family" evidence="12">
    <location>
        <begin position="695"/>
        <end position="711"/>
    </location>
</feature>
<evidence type="ECO:0000256" key="11">
    <source>
        <dbReference type="SAM" id="MobiDB-lite"/>
    </source>
</evidence>
<evidence type="ECO:0000256" key="1">
    <source>
        <dbReference type="ARBA" id="ARBA00006271"/>
    </source>
</evidence>
<keyword evidence="6 9" id="KW-0238">DNA-binding</keyword>
<name>A0AAJ1MJL5_9SPIO</name>
<dbReference type="SUPFAM" id="SSF48334">
    <property type="entry name" value="DNA repair protein MutS, domain III"/>
    <property type="match status" value="1"/>
</dbReference>
<evidence type="ECO:0000256" key="8">
    <source>
        <dbReference type="ARBA" id="ARBA00024647"/>
    </source>
</evidence>
<dbReference type="InterPro" id="IPR016151">
    <property type="entry name" value="DNA_mismatch_repair_MutS_N"/>
</dbReference>
<dbReference type="GO" id="GO:0006298">
    <property type="term" value="P:mismatch repair"/>
    <property type="evidence" value="ECO:0007669"/>
    <property type="project" value="UniProtKB-UniRule"/>
</dbReference>
<dbReference type="SUPFAM" id="SSF55271">
    <property type="entry name" value="DNA repair protein MutS, domain I"/>
    <property type="match status" value="1"/>
</dbReference>
<dbReference type="HAMAP" id="MF_00096">
    <property type="entry name" value="MutS"/>
    <property type="match status" value="1"/>
</dbReference>
<dbReference type="GO" id="GO:0005829">
    <property type="term" value="C:cytosol"/>
    <property type="evidence" value="ECO:0007669"/>
    <property type="project" value="TreeGrafter"/>
</dbReference>
<evidence type="ECO:0000256" key="3">
    <source>
        <dbReference type="ARBA" id="ARBA00022741"/>
    </source>
</evidence>
<dbReference type="InterPro" id="IPR007695">
    <property type="entry name" value="DNA_mismatch_repair_MutS-lik_N"/>
</dbReference>